<dbReference type="KEGG" id="vg:14011260"/>
<keyword evidence="2" id="KW-1185">Reference proteome</keyword>
<organism evidence="1 2">
    <name type="scientific">Cyprinid herpesvirus 1</name>
    <dbReference type="NCBI Taxonomy" id="317858"/>
    <lineage>
        <taxon>Viruses</taxon>
        <taxon>Duplodnaviria</taxon>
        <taxon>Heunggongvirae</taxon>
        <taxon>Peploviricota</taxon>
        <taxon>Herviviricetes</taxon>
        <taxon>Herpesvirales</taxon>
        <taxon>Alloherpesviridae</taxon>
        <taxon>Cyvirus</taxon>
        <taxon>Cyvirus cyprinidallo1</taxon>
    </lineage>
</organism>
<protein>
    <submittedName>
        <fullName evidence="1">Protein ORF109</fullName>
    </submittedName>
</protein>
<evidence type="ECO:0000313" key="1">
    <source>
        <dbReference type="EMBL" id="AFJ20405.1"/>
    </source>
</evidence>
<dbReference type="OrthoDB" id="33713at10239"/>
<name>K7PCL3_9VIRU</name>
<dbReference type="GeneID" id="14011260"/>
<evidence type="ECO:0000313" key="2">
    <source>
        <dbReference type="Proteomes" id="UP000118426"/>
    </source>
</evidence>
<reference evidence="1 2" key="1">
    <citation type="journal article" date="2013" name="J. Virol.">
        <title>Comparative genomics of carp herpesviruses.</title>
        <authorList>
            <person name="Davison A.J."/>
            <person name="Kurobe T."/>
            <person name="Gatherer D."/>
            <person name="Cunningham C."/>
            <person name="Korf I."/>
            <person name="Fukuda H."/>
            <person name="Hedrick R.P."/>
            <person name="Waltzek T.B."/>
        </authorList>
    </citation>
    <scope>NUCLEOTIDE SEQUENCE [LARGE SCALE GENOMIC DNA]</scope>
    <source>
        <strain evidence="1">NG-J1</strain>
    </source>
</reference>
<dbReference type="RefSeq" id="YP_007003771.1">
    <property type="nucleotide sequence ID" value="NC_019491.1"/>
</dbReference>
<dbReference type="Proteomes" id="UP000118426">
    <property type="component" value="Segment"/>
</dbReference>
<gene>
    <name evidence="1" type="ORF">CyHV1_ORF109</name>
</gene>
<accession>K7PCL3</accession>
<dbReference type="EMBL" id="JQ815363">
    <property type="protein sequence ID" value="AFJ20405.1"/>
    <property type="molecule type" value="Genomic_DNA"/>
</dbReference>
<proteinExistence type="predicted"/>
<sequence length="257" mass="29879">MDSDNWSHSRRLRAFFTDTFNGYRVEYLGQSYQPPSERVYTFQEVRERQNAYADEDSEYQGPVSAYPEDTPKLRPLFDVCKDVERELISKRRDPFDLGDPNTTGYLKDLPKNDLLTYLMLGSGQVLPNLQSVLHVERERAKVGEAILSYPLLWSPLWARTEPAWFKMSIGSISDGYDFRSHSFDEAWEQLAEVRRFCSRVQYAANDEVITCVPTHHLEAEKLSEISQHAFKLSSHMNSRMKEYTLAWHSYACLHSSS</sequence>